<sequence>YADYELAPLTTFTVFRNRILKPTSGHPCNEEAVQAALQQKLPPHFDYLEQQLGQQGFFVGDRLSMADIAIACQLINMAHGGEQLDAQRWPGLAGQHARMRALPSASGMLPDEQRMNAKLKEMGKAATA</sequence>
<dbReference type="Proteomes" id="UP001149314">
    <property type="component" value="Unassembled WGS sequence"/>
</dbReference>
<dbReference type="InterPro" id="IPR036282">
    <property type="entry name" value="Glutathione-S-Trfase_C_sf"/>
</dbReference>
<gene>
    <name evidence="2" type="ORF">OEZ79_25850</name>
</gene>
<dbReference type="AlphaFoldDB" id="A0A9X3YF38"/>
<evidence type="ECO:0000313" key="3">
    <source>
        <dbReference type="Proteomes" id="UP001149314"/>
    </source>
</evidence>
<evidence type="ECO:0000259" key="1">
    <source>
        <dbReference type="PROSITE" id="PS50405"/>
    </source>
</evidence>
<protein>
    <submittedName>
        <fullName evidence="2">Glutathione S-transferase C-terminal domain-containing protein</fullName>
    </submittedName>
</protein>
<feature type="non-terminal residue" evidence="2">
    <location>
        <position position="1"/>
    </location>
</feature>
<feature type="domain" description="GST C-terminal" evidence="1">
    <location>
        <begin position="1"/>
        <end position="119"/>
    </location>
</feature>
<dbReference type="SUPFAM" id="SSF47616">
    <property type="entry name" value="GST C-terminal domain-like"/>
    <property type="match status" value="1"/>
</dbReference>
<dbReference type="InterPro" id="IPR010987">
    <property type="entry name" value="Glutathione-S-Trfase_C-like"/>
</dbReference>
<dbReference type="Pfam" id="PF13410">
    <property type="entry name" value="GST_C_2"/>
    <property type="match status" value="1"/>
</dbReference>
<evidence type="ECO:0000313" key="2">
    <source>
        <dbReference type="EMBL" id="MDC6641595.1"/>
    </source>
</evidence>
<dbReference type="PROSITE" id="PS50405">
    <property type="entry name" value="GST_CTER"/>
    <property type="match status" value="1"/>
</dbReference>
<proteinExistence type="predicted"/>
<dbReference type="CDD" id="cd00299">
    <property type="entry name" value="GST_C_family"/>
    <property type="match status" value="1"/>
</dbReference>
<dbReference type="EMBL" id="JAOURS010000135">
    <property type="protein sequence ID" value="MDC6641595.1"/>
    <property type="molecule type" value="Genomic_DNA"/>
</dbReference>
<accession>A0A9X3YF38</accession>
<dbReference type="Gene3D" id="1.20.1050.10">
    <property type="match status" value="1"/>
</dbReference>
<organism evidence="2 3">
    <name type="scientific">Leclercia adecarboxylata</name>
    <dbReference type="NCBI Taxonomy" id="83655"/>
    <lineage>
        <taxon>Bacteria</taxon>
        <taxon>Pseudomonadati</taxon>
        <taxon>Pseudomonadota</taxon>
        <taxon>Gammaproteobacteria</taxon>
        <taxon>Enterobacterales</taxon>
        <taxon>Enterobacteriaceae</taxon>
        <taxon>Leclercia</taxon>
    </lineage>
</organism>
<dbReference type="RefSeq" id="WP_272733580.1">
    <property type="nucleotide sequence ID" value="NZ_JAOURS010000135.1"/>
</dbReference>
<reference evidence="2" key="1">
    <citation type="journal article" date="2023" name="Genes Genomics">
        <title>Genomic insights of Leclercia adecarboxylata strains linked to an outbreak in public hospitals in Mexico.</title>
        <authorList>
            <person name="Barrios-Villa E."/>
            <person name="Pacheco-Flores B."/>
            <person name="Lozano-Zarain P."/>
            <person name="Del Campo-Ortega R."/>
            <person name="de Jesus Ascencio-Montiel I."/>
            <person name="Gonzalez-Leon M."/>
            <person name="Camorlinga-Ponce M."/>
            <person name="Gaytan Cervantes F.J."/>
            <person name="Gonzalez Torres C."/>
            <person name="Aguilar E."/>
            <person name="Gonzalez Ibarra J."/>
            <person name="Torres Lopez F.J."/>
            <person name="Rosas-Vargas H."/>
            <person name="Gonzalez-Bonilla C.R."/>
            <person name="Del Carmen Rocha-Gracia R."/>
        </authorList>
    </citation>
    <scope>NUCLEOTIDE SEQUENCE</scope>
    <source>
        <strain evidence="2">Lac40</strain>
    </source>
</reference>
<comment type="caution">
    <text evidence="2">The sequence shown here is derived from an EMBL/GenBank/DDBJ whole genome shotgun (WGS) entry which is preliminary data.</text>
</comment>
<name>A0A9X3YF38_9ENTR</name>